<comment type="caution">
    <text evidence="1">The sequence shown here is derived from an EMBL/GenBank/DDBJ whole genome shotgun (WGS) entry which is preliminary data.</text>
</comment>
<organism evidence="1 2">
    <name type="scientific">Caerostris extrusa</name>
    <name type="common">Bark spider</name>
    <name type="synonym">Caerostris bankana</name>
    <dbReference type="NCBI Taxonomy" id="172846"/>
    <lineage>
        <taxon>Eukaryota</taxon>
        <taxon>Metazoa</taxon>
        <taxon>Ecdysozoa</taxon>
        <taxon>Arthropoda</taxon>
        <taxon>Chelicerata</taxon>
        <taxon>Arachnida</taxon>
        <taxon>Araneae</taxon>
        <taxon>Araneomorphae</taxon>
        <taxon>Entelegynae</taxon>
        <taxon>Araneoidea</taxon>
        <taxon>Araneidae</taxon>
        <taxon>Caerostris</taxon>
    </lineage>
</organism>
<sequence length="90" mass="10217">SGHLSAADASFYRFSPSLLGTKTNDHVNVALDGQRYKLLAEEKMANPSSIPDEDLVVFNFLYNGLLSSFVENWFSHHRCVVFQSRFSFIE</sequence>
<dbReference type="EMBL" id="BPLR01003228">
    <property type="protein sequence ID" value="GIX82349.1"/>
    <property type="molecule type" value="Genomic_DNA"/>
</dbReference>
<evidence type="ECO:0000313" key="2">
    <source>
        <dbReference type="Proteomes" id="UP001054945"/>
    </source>
</evidence>
<gene>
    <name evidence="1" type="ORF">CEXT_596191</name>
</gene>
<dbReference type="Proteomes" id="UP001054945">
    <property type="component" value="Unassembled WGS sequence"/>
</dbReference>
<evidence type="ECO:0000313" key="1">
    <source>
        <dbReference type="EMBL" id="GIX82349.1"/>
    </source>
</evidence>
<keyword evidence="2" id="KW-1185">Reference proteome</keyword>
<protein>
    <submittedName>
        <fullName evidence="1">Uncharacterized protein</fullName>
    </submittedName>
</protein>
<accession>A0AAV4NFX6</accession>
<feature type="non-terminal residue" evidence="1">
    <location>
        <position position="1"/>
    </location>
</feature>
<dbReference type="AlphaFoldDB" id="A0AAV4NFX6"/>
<reference evidence="1 2" key="1">
    <citation type="submission" date="2021-06" db="EMBL/GenBank/DDBJ databases">
        <title>Caerostris extrusa draft genome.</title>
        <authorList>
            <person name="Kono N."/>
            <person name="Arakawa K."/>
        </authorList>
    </citation>
    <scope>NUCLEOTIDE SEQUENCE [LARGE SCALE GENOMIC DNA]</scope>
</reference>
<proteinExistence type="predicted"/>
<name>A0AAV4NFX6_CAEEX</name>